<feature type="compositionally biased region" description="Low complexity" evidence="5">
    <location>
        <begin position="108"/>
        <end position="118"/>
    </location>
</feature>
<dbReference type="Gene3D" id="3.40.50.300">
    <property type="entry name" value="P-loop containing nucleotide triphosphate hydrolases"/>
    <property type="match status" value="1"/>
</dbReference>
<dbReference type="PROSITE" id="PS50051">
    <property type="entry name" value="MCM_2"/>
    <property type="match status" value="1"/>
</dbReference>
<dbReference type="GO" id="GO:0000727">
    <property type="term" value="P:double-strand break repair via break-induced replication"/>
    <property type="evidence" value="ECO:0007669"/>
    <property type="project" value="TreeGrafter"/>
</dbReference>
<dbReference type="PANTHER" id="PTHR11630:SF26">
    <property type="entry name" value="DNA REPLICATION LICENSING FACTOR MCM7"/>
    <property type="match status" value="1"/>
</dbReference>
<organism evidence="7 8">
    <name type="scientific">Eimeria acervulina</name>
    <name type="common">Coccidian parasite</name>
    <dbReference type="NCBI Taxonomy" id="5801"/>
    <lineage>
        <taxon>Eukaryota</taxon>
        <taxon>Sar</taxon>
        <taxon>Alveolata</taxon>
        <taxon>Apicomplexa</taxon>
        <taxon>Conoidasida</taxon>
        <taxon>Coccidia</taxon>
        <taxon>Eucoccidiorida</taxon>
        <taxon>Eimeriorina</taxon>
        <taxon>Eimeriidae</taxon>
        <taxon>Eimeria</taxon>
    </lineage>
</organism>
<dbReference type="SMART" id="SM00350">
    <property type="entry name" value="MCM"/>
    <property type="match status" value="1"/>
</dbReference>
<dbReference type="InterPro" id="IPR031327">
    <property type="entry name" value="MCM"/>
</dbReference>
<dbReference type="GO" id="GO:0006271">
    <property type="term" value="P:DNA strand elongation involved in DNA replication"/>
    <property type="evidence" value="ECO:0007669"/>
    <property type="project" value="TreeGrafter"/>
</dbReference>
<dbReference type="Pfam" id="PF00493">
    <property type="entry name" value="MCM"/>
    <property type="match status" value="1"/>
</dbReference>
<dbReference type="SUPFAM" id="SSF52540">
    <property type="entry name" value="P-loop containing nucleoside triphosphate hydrolases"/>
    <property type="match status" value="1"/>
</dbReference>
<evidence type="ECO:0000313" key="8">
    <source>
        <dbReference type="Proteomes" id="UP000018050"/>
    </source>
</evidence>
<dbReference type="AlphaFoldDB" id="U6GQX0"/>
<evidence type="ECO:0000259" key="6">
    <source>
        <dbReference type="PROSITE" id="PS50051"/>
    </source>
</evidence>
<evidence type="ECO:0000256" key="3">
    <source>
        <dbReference type="ARBA" id="ARBA00023125"/>
    </source>
</evidence>
<dbReference type="Proteomes" id="UP000018050">
    <property type="component" value="Unassembled WGS sequence"/>
</dbReference>
<proteinExistence type="inferred from homology"/>
<dbReference type="GO" id="GO:0005524">
    <property type="term" value="F:ATP binding"/>
    <property type="evidence" value="ECO:0007669"/>
    <property type="project" value="UniProtKB-KW"/>
</dbReference>
<dbReference type="GeneID" id="25274331"/>
<evidence type="ECO:0000313" key="7">
    <source>
        <dbReference type="EMBL" id="CDI81658.1"/>
    </source>
</evidence>
<dbReference type="Pfam" id="PF17855">
    <property type="entry name" value="MCM_lid"/>
    <property type="match status" value="1"/>
</dbReference>
<dbReference type="VEuPathDB" id="ToxoDB:EAH_00062610"/>
<dbReference type="InterPro" id="IPR027417">
    <property type="entry name" value="P-loop_NTPase"/>
</dbReference>
<sequence length="323" mass="36588">MDEYDRSAIYEVMEQQSVSVAKAGHCTSLPARTAVLAAANPKDGRYDVRKSMMANMNLPAALLSRFDLQFLLLDKADAETDAKMAEHILSLFLSPGEAPKQRRRGGRRQQQQQQQQQQHPQFVDKNVLRAFIDAAKKIQPVLSESLLPHISEWYASTRFDEQQEERLSGVLSSYTTPRALLGLLRLSQALARLRQSWLVETADFEEALRLLQSSAASVSAAEEKSRHKRKADTVSVVFDLLRRSRARMIEEKGSKFDGYVPLEHLEAQAAAVGVSPQQLMQALEQYEELLIIAFNSDRRKIIFVEEARDRDSDDDNIDVDEEN</sequence>
<dbReference type="OrthoDB" id="329387at2759"/>
<reference evidence="7" key="2">
    <citation type="submission" date="2013-10" db="EMBL/GenBank/DDBJ databases">
        <authorList>
            <person name="Aslett M."/>
        </authorList>
    </citation>
    <scope>NUCLEOTIDE SEQUENCE [LARGE SCALE GENOMIC DNA]</scope>
    <source>
        <strain evidence="7">Houghton</strain>
    </source>
</reference>
<keyword evidence="1 4" id="KW-0547">Nucleotide-binding</keyword>
<accession>U6GQX0</accession>
<dbReference type="GO" id="GO:0006270">
    <property type="term" value="P:DNA replication initiation"/>
    <property type="evidence" value="ECO:0007669"/>
    <property type="project" value="TreeGrafter"/>
</dbReference>
<reference evidence="7" key="1">
    <citation type="submission" date="2013-10" db="EMBL/GenBank/DDBJ databases">
        <title>Genomic analysis of the causative agents of coccidiosis in chickens.</title>
        <authorList>
            <person name="Reid A.J."/>
            <person name="Blake D."/>
            <person name="Billington K."/>
            <person name="Browne H."/>
            <person name="Dunn M."/>
            <person name="Hung S."/>
            <person name="Kawahara F."/>
            <person name="Miranda-Saavedra D."/>
            <person name="Mourier T."/>
            <person name="Nagra H."/>
            <person name="Otto T.D."/>
            <person name="Rawlings N."/>
            <person name="Sanchez A."/>
            <person name="Sanders M."/>
            <person name="Subramaniam C."/>
            <person name="Tay Y."/>
            <person name="Dear P."/>
            <person name="Doerig C."/>
            <person name="Gruber A."/>
            <person name="Parkinson J."/>
            <person name="Shirley M."/>
            <person name="Wan K.L."/>
            <person name="Berriman M."/>
            <person name="Tomley F."/>
            <person name="Pain A."/>
        </authorList>
    </citation>
    <scope>NUCLEOTIDE SEQUENCE [LARGE SCALE GENOMIC DNA]</scope>
    <source>
        <strain evidence="7">Houghton</strain>
    </source>
</reference>
<dbReference type="OMA" id="CRNINIC"/>
<dbReference type="GO" id="GO:0003697">
    <property type="term" value="F:single-stranded DNA binding"/>
    <property type="evidence" value="ECO:0007669"/>
    <property type="project" value="TreeGrafter"/>
</dbReference>
<dbReference type="PRINTS" id="PR01657">
    <property type="entry name" value="MCMFAMILY"/>
</dbReference>
<dbReference type="EMBL" id="HG671761">
    <property type="protein sequence ID" value="CDI81658.1"/>
    <property type="molecule type" value="Genomic_DNA"/>
</dbReference>
<evidence type="ECO:0000256" key="4">
    <source>
        <dbReference type="RuleBase" id="RU004070"/>
    </source>
</evidence>
<name>U6GQX0_EIMAC</name>
<dbReference type="PANTHER" id="PTHR11630">
    <property type="entry name" value="DNA REPLICATION LICENSING FACTOR MCM FAMILY MEMBER"/>
    <property type="match status" value="1"/>
</dbReference>
<evidence type="ECO:0000256" key="1">
    <source>
        <dbReference type="ARBA" id="ARBA00022741"/>
    </source>
</evidence>
<comment type="similarity">
    <text evidence="4">Belongs to the MCM family.</text>
</comment>
<keyword evidence="3 4" id="KW-0238">DNA-binding</keyword>
<dbReference type="InterPro" id="IPR041562">
    <property type="entry name" value="MCM_lid"/>
</dbReference>
<evidence type="ECO:0000256" key="5">
    <source>
        <dbReference type="SAM" id="MobiDB-lite"/>
    </source>
</evidence>
<dbReference type="GO" id="GO:0005634">
    <property type="term" value="C:nucleus"/>
    <property type="evidence" value="ECO:0007669"/>
    <property type="project" value="TreeGrafter"/>
</dbReference>
<dbReference type="GO" id="GO:0017116">
    <property type="term" value="F:single-stranded DNA helicase activity"/>
    <property type="evidence" value="ECO:0007669"/>
    <property type="project" value="TreeGrafter"/>
</dbReference>
<protein>
    <submittedName>
        <fullName evidence="7">DNA replication licensing factor, putative</fullName>
    </submittedName>
</protein>
<keyword evidence="8" id="KW-1185">Reference proteome</keyword>
<feature type="region of interest" description="Disordered" evidence="5">
    <location>
        <begin position="97"/>
        <end position="120"/>
    </location>
</feature>
<keyword evidence="2 4" id="KW-0067">ATP-binding</keyword>
<dbReference type="GO" id="GO:0042555">
    <property type="term" value="C:MCM complex"/>
    <property type="evidence" value="ECO:0007669"/>
    <property type="project" value="TreeGrafter"/>
</dbReference>
<feature type="domain" description="MCM C-terminal AAA(+) ATPase" evidence="6">
    <location>
        <begin position="1"/>
        <end position="88"/>
    </location>
</feature>
<dbReference type="InterPro" id="IPR001208">
    <property type="entry name" value="MCM_dom"/>
</dbReference>
<dbReference type="RefSeq" id="XP_013248688.1">
    <property type="nucleotide sequence ID" value="XM_013393234.1"/>
</dbReference>
<evidence type="ECO:0000256" key="2">
    <source>
        <dbReference type="ARBA" id="ARBA00022840"/>
    </source>
</evidence>
<gene>
    <name evidence="7" type="ORF">EAH_00062610</name>
</gene>